<dbReference type="Proteomes" id="UP000352088">
    <property type="component" value="Unassembled WGS sequence"/>
</dbReference>
<dbReference type="KEGG" id="ccoo:ATE51_00966"/>
<dbReference type="SUPFAM" id="SSF54593">
    <property type="entry name" value="Glyoxalase/Bleomycin resistance protein/Dihydroxybiphenyl dioxygenase"/>
    <property type="match status" value="1"/>
</dbReference>
<accession>A0A0Q2V8W8</accession>
<dbReference type="InterPro" id="IPR037523">
    <property type="entry name" value="VOC_core"/>
</dbReference>
<evidence type="ECO:0000259" key="1">
    <source>
        <dbReference type="PROSITE" id="PS51819"/>
    </source>
</evidence>
<dbReference type="Proteomes" id="UP000411403">
    <property type="component" value="Unassembled WGS sequence"/>
</dbReference>
<dbReference type="PROSITE" id="PS51819">
    <property type="entry name" value="VOC"/>
    <property type="match status" value="1"/>
</dbReference>
<reference evidence="3 5" key="1">
    <citation type="submission" date="2018-07" db="EMBL/GenBank/DDBJ databases">
        <authorList>
            <consortium name="NARMS: The National Antimicrobial Resistance Monitoring System"/>
        </authorList>
    </citation>
    <scope>NUCLEOTIDE SEQUENCE [LARGE SCALE GENOMIC DNA]</scope>
    <source>
        <strain evidence="4 7">CVM N17C171</strain>
        <strain evidence="3 5">CVM N17C548</strain>
        <strain evidence="2 6">FSIS1711007</strain>
    </source>
</reference>
<dbReference type="KEGG" id="ccof:VC76_06520"/>
<dbReference type="EMBL" id="AACSIE010000009">
    <property type="protein sequence ID" value="EAL9205068.1"/>
    <property type="molecule type" value="Genomic_DNA"/>
</dbReference>
<comment type="caution">
    <text evidence="3">The sequence shown here is derived from an EMBL/GenBank/DDBJ whole genome shotgun (WGS) entry which is preliminary data.</text>
</comment>
<dbReference type="AlphaFoldDB" id="A0A0Q2V8W8"/>
<gene>
    <name evidence="2" type="ORF">B9Q54_08775</name>
    <name evidence="3" type="ORF">DSX26_07535</name>
    <name evidence="4" type="ORF">DYU70_07890</name>
</gene>
<dbReference type="InterPro" id="IPR029068">
    <property type="entry name" value="Glyas_Bleomycin-R_OHBP_Dase"/>
</dbReference>
<dbReference type="Gene3D" id="3.10.180.10">
    <property type="entry name" value="2,3-Dihydroxybiphenyl 1,2-Dioxygenase, domain 1"/>
    <property type="match status" value="1"/>
</dbReference>
<evidence type="ECO:0000313" key="6">
    <source>
        <dbReference type="Proteomes" id="UP000409545"/>
    </source>
</evidence>
<dbReference type="Pfam" id="PF13669">
    <property type="entry name" value="Glyoxalase_4"/>
    <property type="match status" value="1"/>
</dbReference>
<evidence type="ECO:0000313" key="7">
    <source>
        <dbReference type="Proteomes" id="UP000411403"/>
    </source>
</evidence>
<organism evidence="3 5">
    <name type="scientific">Campylobacter coli</name>
    <dbReference type="NCBI Taxonomy" id="195"/>
    <lineage>
        <taxon>Bacteria</taxon>
        <taxon>Pseudomonadati</taxon>
        <taxon>Campylobacterota</taxon>
        <taxon>Epsilonproteobacteria</taxon>
        <taxon>Campylobacterales</taxon>
        <taxon>Campylobacteraceae</taxon>
        <taxon>Campylobacter</taxon>
    </lineage>
</organism>
<dbReference type="Proteomes" id="UP000409545">
    <property type="component" value="Unassembled WGS sequence"/>
</dbReference>
<dbReference type="EMBL" id="AACGUZ010000023">
    <property type="protein sequence ID" value="EAK5104351.1"/>
    <property type="molecule type" value="Genomic_DNA"/>
</dbReference>
<evidence type="ECO:0000313" key="3">
    <source>
        <dbReference type="EMBL" id="EAL6851305.1"/>
    </source>
</evidence>
<evidence type="ECO:0000313" key="4">
    <source>
        <dbReference type="EMBL" id="EAL9205068.1"/>
    </source>
</evidence>
<name>A0A0Q2V8W8_CAMCO</name>
<proteinExistence type="predicted"/>
<evidence type="ECO:0000313" key="2">
    <source>
        <dbReference type="EMBL" id="EAK5104351.1"/>
    </source>
</evidence>
<dbReference type="RefSeq" id="WP_002791673.1">
    <property type="nucleotide sequence ID" value="NZ_AANOQZ020000020.1"/>
</dbReference>
<protein>
    <submittedName>
        <fullName evidence="3">VOC family protein</fullName>
    </submittedName>
</protein>
<evidence type="ECO:0000313" key="5">
    <source>
        <dbReference type="Proteomes" id="UP000352088"/>
    </source>
</evidence>
<feature type="domain" description="VOC" evidence="1">
    <location>
        <begin position="9"/>
        <end position="137"/>
    </location>
</feature>
<dbReference type="EMBL" id="AACQHW010000008">
    <property type="protein sequence ID" value="EAL6851305.1"/>
    <property type="molecule type" value="Genomic_DNA"/>
</dbReference>
<sequence>MLNTTLNLPLHHIGVACKNLEKERECFFKLGFYKESEFIDEKQGVRGEFIIPCNEAFPQYRFELLQNLNDKGPLDSYLKNNTKMYHLAYESKNIAQDLILLEQQGGICIVPIMQASYFAKLCFIMMPNRLLIELVELK</sequence>